<evidence type="ECO:0000259" key="1">
    <source>
        <dbReference type="Pfam" id="PF02514"/>
    </source>
</evidence>
<dbReference type="eggNOG" id="COG1429">
    <property type="taxonomic scope" value="Bacteria"/>
</dbReference>
<dbReference type="Proteomes" id="UP000001695">
    <property type="component" value="Chromosome"/>
</dbReference>
<dbReference type="GO" id="GO:0051116">
    <property type="term" value="F:cobaltochelatase activity"/>
    <property type="evidence" value="ECO:0007669"/>
    <property type="project" value="UniProtKB-EC"/>
</dbReference>
<dbReference type="HOGENOM" id="CLU_002017_1_0_5"/>
<dbReference type="CDD" id="cd10150">
    <property type="entry name" value="CobN_like"/>
    <property type="match status" value="1"/>
</dbReference>
<dbReference type="EC" id="6.6.1.2" evidence="2"/>
<dbReference type="EMBL" id="CP001016">
    <property type="protein sequence ID" value="ACB97064.1"/>
    <property type="molecule type" value="Genomic_DNA"/>
</dbReference>
<dbReference type="STRING" id="395963.Bind_3507"/>
<dbReference type="NCBIfam" id="NF008973">
    <property type="entry name" value="PRK12321.1"/>
    <property type="match status" value="1"/>
</dbReference>
<evidence type="ECO:0000313" key="3">
    <source>
        <dbReference type="Proteomes" id="UP000001695"/>
    </source>
</evidence>
<reference evidence="3" key="1">
    <citation type="submission" date="2008-03" db="EMBL/GenBank/DDBJ databases">
        <title>Complete sequence of chromosome of Beijerinckia indica subsp. indica ATCC 9039.</title>
        <authorList>
            <consortium name="US DOE Joint Genome Institute"/>
            <person name="Copeland A."/>
            <person name="Lucas S."/>
            <person name="Lapidus A."/>
            <person name="Glavina del Rio T."/>
            <person name="Dalin E."/>
            <person name="Tice H."/>
            <person name="Bruce D."/>
            <person name="Goodwin L."/>
            <person name="Pitluck S."/>
            <person name="LaButti K."/>
            <person name="Schmutz J."/>
            <person name="Larimer F."/>
            <person name="Land M."/>
            <person name="Hauser L."/>
            <person name="Kyrpides N."/>
            <person name="Mikhailova N."/>
            <person name="Dunfield P.F."/>
            <person name="Dedysh S.N."/>
            <person name="Liesack W."/>
            <person name="Saw J.H."/>
            <person name="Alam M."/>
            <person name="Chen Y."/>
            <person name="Murrell J.C."/>
            <person name="Richardson P."/>
        </authorList>
    </citation>
    <scope>NUCLEOTIDE SEQUENCE [LARGE SCALE GENOMIC DNA]</scope>
    <source>
        <strain evidence="3">ATCC 9039 / DSM 1715 / NCIMB 8712</strain>
    </source>
</reference>
<feature type="domain" description="CobN/magnesium chelatase" evidence="1">
    <location>
        <begin position="693"/>
        <end position="1093"/>
    </location>
</feature>
<keyword evidence="2" id="KW-0436">Ligase</keyword>
<evidence type="ECO:0000313" key="2">
    <source>
        <dbReference type="EMBL" id="ACB97064.1"/>
    </source>
</evidence>
<protein>
    <submittedName>
        <fullName evidence="2">Cobaltochelatase, CobN subunit</fullName>
        <ecNumber evidence="2">6.6.1.2</ecNumber>
    </submittedName>
</protein>
<dbReference type="PANTHER" id="PTHR44119:SF4">
    <property type="entry name" value="AEROBIC COBALTOCHELATASE SUBUNIT COBN"/>
    <property type="match status" value="1"/>
</dbReference>
<name>B2IFG4_BEII9</name>
<feature type="domain" description="CobN/magnesium chelatase" evidence="1">
    <location>
        <begin position="142"/>
        <end position="692"/>
    </location>
</feature>
<dbReference type="OrthoDB" id="9757976at2"/>
<dbReference type="PANTHER" id="PTHR44119">
    <property type="entry name" value="MAGNESIUM-CHELATASE SUBUNIT CHLH, CHLOROPLASTIC"/>
    <property type="match status" value="1"/>
</dbReference>
<sequence>MHLLRVESHSLDASEAAVDLGQTPADLVFLSFSDSDLALMSRAAEGLGTQEHGARSLRLANLAQLKHPYSIDLYLENVIAKARFVLVRLLGGLDYWRYGVEELSAATRRHDFELAIVPGDERADPRLAEASTLAPADLDRLWAYCQYGGLANQQALLGFIENRFFQASMPSAAPVPVPSAGRFEKACFSIPEAKGHVLILFYRSFLLCGDTAAIEALGQALADRYLSVTTLFVASLKDEDAKQTIAHVFSEQTFDVVINTTGFSARLDAGTSILDGADAPVLQAWLGTMSETQWDDDPRGVSAADLAMNVVLPEMDGRLITRMIAAKMPQAYRADLEFTPSLHAPLPSRIAYVADLAKAWAALRHTQPKERRLACIVSDYPGKSGQAGHAVGLDTGQSLATIAGLLKDNGYTIDHVPEAGALLRRLAAGQTQMQVDLAFYRKAFAALPKSFCARVEAQWGAPEADPAFQNGAFSFPILRCGHLLMAVQPDRGAGLDRKATYHDAGQSPRHAYIAFYLWFQHTEQLHALIHCGTHGTLEWLPGKAAALTPDCAPEILTGSLPVIYPFIVNNPGEASQAKRRINALVLGHMTPPLTAAGSHGIALELEALLDEYAAAEWLDPKRAKKLAQTILRRAQETGFVDPFDLTGHEEPSAALQKLDASLCDMKEMRIGDGLHVFAQGRLTREDMDATLAAQCNAAEARHLLAALDGRFVPPGPGGAPSRGRLDVLPTGRNLYGIDPRTVPTPTAWEIGQLAAEAVVERYVQDHGDWPRAIVMDLWASATMRTGGNDFAQALALIGAKPIWDFATARVTGFEILPEAKLARPRVDVTLRISGLFRDVFPTQITLFDQAITALAGLDEDPNFNPFVGKGNSGPLARIFGAAPGAYGLGLTRALAADPTLARAELGALYLASTSHAYGGIDAQGTDDAGFEMRVAAADAFLHVQDQAEQDCLDSDAVIDHSGGFAAAAKMLGKTPALYHIETTRPDSPKIRTLHEDLARIVQGRLTNPRWLSGQMRHGYRGAAEIARAADHLFAMAVLSDAVPPQAFSRLFEALCADPAVRAFLVKENPEAARALAECFEAARARGFWQSRRNSDAACLADLRA</sequence>
<gene>
    <name evidence="2" type="ordered locus">Bind_3507</name>
</gene>
<accession>B2IFG4</accession>
<keyword evidence="3" id="KW-1185">Reference proteome</keyword>
<organism evidence="2 3">
    <name type="scientific">Beijerinckia indica subsp. indica (strain ATCC 9039 / DSM 1715 / NCIMB 8712)</name>
    <dbReference type="NCBI Taxonomy" id="395963"/>
    <lineage>
        <taxon>Bacteria</taxon>
        <taxon>Pseudomonadati</taxon>
        <taxon>Pseudomonadota</taxon>
        <taxon>Alphaproteobacteria</taxon>
        <taxon>Hyphomicrobiales</taxon>
        <taxon>Beijerinckiaceae</taxon>
        <taxon>Beijerinckia</taxon>
    </lineage>
</organism>
<reference evidence="2 3" key="2">
    <citation type="journal article" date="2010" name="J. Bacteriol.">
        <title>Complete genome sequence of Beijerinckia indica subsp. indica.</title>
        <authorList>
            <person name="Tamas I."/>
            <person name="Dedysh S.N."/>
            <person name="Liesack W."/>
            <person name="Stott M.B."/>
            <person name="Alam M."/>
            <person name="Murrell J.C."/>
            <person name="Dunfield P.F."/>
        </authorList>
    </citation>
    <scope>NUCLEOTIDE SEQUENCE [LARGE SCALE GENOMIC DNA]</scope>
    <source>
        <strain evidence="3">ATCC 9039 / DSM 1715 / NCIMB 8712</strain>
    </source>
</reference>
<dbReference type="AlphaFoldDB" id="B2IFG4"/>
<dbReference type="RefSeq" id="WP_012386412.1">
    <property type="nucleotide sequence ID" value="NC_010581.1"/>
</dbReference>
<proteinExistence type="predicted"/>
<dbReference type="InterPro" id="IPR003672">
    <property type="entry name" value="CobN/Mg_chltase"/>
</dbReference>
<dbReference type="KEGG" id="bid:Bind_3507"/>
<dbReference type="Pfam" id="PF02514">
    <property type="entry name" value="CobN-Mg_chel"/>
    <property type="match status" value="2"/>
</dbReference>